<reference evidence="2" key="1">
    <citation type="submission" date="2021-02" db="EMBL/GenBank/DDBJ databases">
        <authorList>
            <person name="Nowell W R."/>
        </authorList>
    </citation>
    <scope>NUCLEOTIDE SEQUENCE</scope>
</reference>
<dbReference type="InterPro" id="IPR016024">
    <property type="entry name" value="ARM-type_fold"/>
</dbReference>
<accession>A0A814GKC4</accession>
<comment type="caution">
    <text evidence="2">The sequence shown here is derived from an EMBL/GenBank/DDBJ whole genome shotgun (WGS) entry which is preliminary data.</text>
</comment>
<evidence type="ECO:0000313" key="4">
    <source>
        <dbReference type="Proteomes" id="UP000663855"/>
    </source>
</evidence>
<protein>
    <submittedName>
        <fullName evidence="2">Uncharacterized protein</fullName>
    </submittedName>
</protein>
<evidence type="ECO:0000313" key="2">
    <source>
        <dbReference type="EMBL" id="CAF0997629.1"/>
    </source>
</evidence>
<evidence type="ECO:0000313" key="5">
    <source>
        <dbReference type="Proteomes" id="UP000663866"/>
    </source>
</evidence>
<gene>
    <name evidence="2" type="ORF">CJN711_LOCUS2184</name>
    <name evidence="3" type="ORF">OVN521_LOCUS15665</name>
</gene>
<name>A0A814GKC4_9BILA</name>
<dbReference type="Proteomes" id="UP000663855">
    <property type="component" value="Unassembled WGS sequence"/>
</dbReference>
<dbReference type="InterPro" id="IPR021455">
    <property type="entry name" value="DUF3106"/>
</dbReference>
<dbReference type="EMBL" id="CAJNOV010000134">
    <property type="protein sequence ID" value="CAF0997629.1"/>
    <property type="molecule type" value="Genomic_DNA"/>
</dbReference>
<proteinExistence type="predicted"/>
<keyword evidence="5" id="KW-1185">Reference proteome</keyword>
<feature type="compositionally biased region" description="Polar residues" evidence="1">
    <location>
        <begin position="1373"/>
        <end position="1384"/>
    </location>
</feature>
<evidence type="ECO:0000256" key="1">
    <source>
        <dbReference type="SAM" id="MobiDB-lite"/>
    </source>
</evidence>
<dbReference type="Proteomes" id="UP000663866">
    <property type="component" value="Unassembled WGS sequence"/>
</dbReference>
<dbReference type="SUPFAM" id="SSF48371">
    <property type="entry name" value="ARM repeat"/>
    <property type="match status" value="1"/>
</dbReference>
<feature type="region of interest" description="Disordered" evidence="1">
    <location>
        <begin position="1362"/>
        <end position="1386"/>
    </location>
</feature>
<dbReference type="Pfam" id="PF11304">
    <property type="entry name" value="DUF3106"/>
    <property type="match status" value="2"/>
</dbReference>
<dbReference type="EMBL" id="CAJOBG010002516">
    <property type="protein sequence ID" value="CAF4011793.1"/>
    <property type="molecule type" value="Genomic_DNA"/>
</dbReference>
<dbReference type="PANTHER" id="PTHR35538">
    <property type="entry name" value="LIG_CHAN-GLU_BD DOMAIN-CONTAINING PROTEIN"/>
    <property type="match status" value="1"/>
</dbReference>
<sequence length="1749" mass="200081">MDFNSWTVTSFGNQSLKKSDVLSPLPNTPKLPRIILRNAMGFELKTETSFQNAIYRAKTKILEPNRRLTDIEWRLPHAPVPSRPDYSRSLEYDDFRSMKKPPKILDPRKVEHMDMSFWDYLLPDRRLDQATVNSRTLRKYYKSMETVPHPEFMDHFDSFKSVKQLFLSIVSNSSALDKLVDNFGFADNRKKMIVTQVLTNLLRGNFSSLEDIPASVRNEALLDLAKLAGDGKLPIEMQQKVFAELAKNLNSLPPEMRARVTEQLIRSIENVPPEAREQVIQHILSNMETLSVEDRQKVLHDLVKTFSSMPAESRNAFVAKVIENIDSLPPDAKIQLLQDLLRDADTMPAGMRDNVLQSLLDSLDNLPPDQRQRVLTELTQNLGSLPANIRQQLLDKLLEKSEDLPAELRDQMFAAILKNVTGMPEDLRRKIVVELLKNVDNMDPTLRQDVMKEILDNLDLIDETMHAQIVQNFAQALDGVPSEERDDLLKKIIERTSKLADPEIKRQLIEEFLRNPANLTANAFQELVRNAGDLPPDLQQRLFDQILERKDDLPPGVFEEILRQNANIPQAIISQLIGSVDKLAPSSLAELAKHLNVLPEEVRAKLLVDVMNKIDTFDPEQKAAFIGEMLKNPATLNPQQLDNLMRTLNELDPALKEQVMQGLVNDLNSLPPSVKEKLIQDLLNNNSDIDPETRAKMLAKMLENPDSLTQEQRAKISSQIMSEIENIKDPEVKKKLINDMLNSGQDLSPEIMTQLISNITDLPAAEQKELLKQILDKFDELPPEMKEKLVDDLLKSAASMPPEVQKQMISDILDEMKDLPPEERAKLMEKVLDNPNLDPSVRAKLMEAMLNQVDDLPPEERQKLYEKMLEDVDQLDPKTRAKLMEAMLKKADNLPPEEKQKLLDKMFENSENLNPAMRNKLMDEMIKNIDQMLPEDREKFLADLVNDPSKKDLLKDLLSNGKISSEMKQKIVDEMTKKPIDPSTLLSVLKNSKEIPQEILDKVIESVENMSAKELNDLAKKLDTLPPEMKQRVMKEMMRKIGTLDPKQQSNIIRDMLGNASGVDPKVIAEIIKDVKNLTPTAIKELFAKADKLPPEALKELLKHMDEIPLNVLEDLVKNVDQLPPEVIAALLASNNLPPALREKLLHEVTTNKKLKDKLQSLDPLSKGVEGHSKIVPKAKPEIKKPKLDLPPVSKKISKKLEDLYGRLFGKDGSTHLDADLEVLANIDESELEALLQDPEFLNLDPNLPPEVRRKLIEDIRKKRAKQRIIEVPPLTKDKLQEIDDPLDYLYRYCIIHPDRMANYERVFLNAVKKQKPKFEGQNPPESTTKLINLKRTHAEGGSWTNVGGGRYLNDSKQYHALDSSDEDDENDTPNISKQRNGPNMVNFEKEIRDAAFDTDVPPMKSETAQKLDKINFIIEDLRKKQAETTQALQNGTEQLSQLTAAAIMDLYPEILDPEYDPKKKKQKATDKTIGELKSFGPLYTTEQLIARLSKSQIQIVDGQTEIKQINGQNNWSKNKLVQLRMRIDMLLGEREALIARDQEERQQTMYKYKKVDKFRRLQSPLWNALHPTIDYEMNAEDIDKALRQINGNLISPKECQYIKFILKIPGVKRINLKVFSIIAALSEKVNQIEPFVRKLINKFDYEALDIKMLKAKELFYLMADKSQKLAPKGYVPLRALCVELAAGGVERDNIEHCKKKFDREGKNYVDFMDWLIYVPLFVEIHTRIVSNPFLRYEDPLKPPRETEK</sequence>
<evidence type="ECO:0000313" key="3">
    <source>
        <dbReference type="EMBL" id="CAF4011793.1"/>
    </source>
</evidence>
<dbReference type="PANTHER" id="PTHR35538:SF3">
    <property type="entry name" value="C-TYPE LECTIN DOMAIN-CONTAINING PROTEIN"/>
    <property type="match status" value="1"/>
</dbReference>
<organism evidence="2 4">
    <name type="scientific">Rotaria magnacalcarata</name>
    <dbReference type="NCBI Taxonomy" id="392030"/>
    <lineage>
        <taxon>Eukaryota</taxon>
        <taxon>Metazoa</taxon>
        <taxon>Spiralia</taxon>
        <taxon>Gnathifera</taxon>
        <taxon>Rotifera</taxon>
        <taxon>Eurotatoria</taxon>
        <taxon>Bdelloidea</taxon>
        <taxon>Philodinida</taxon>
        <taxon>Philodinidae</taxon>
        <taxon>Rotaria</taxon>
    </lineage>
</organism>